<organism evidence="3 4">
    <name type="scientific">Gordonia sesuvii</name>
    <dbReference type="NCBI Taxonomy" id="3116777"/>
    <lineage>
        <taxon>Bacteria</taxon>
        <taxon>Bacillati</taxon>
        <taxon>Actinomycetota</taxon>
        <taxon>Actinomycetes</taxon>
        <taxon>Mycobacteriales</taxon>
        <taxon>Gordoniaceae</taxon>
        <taxon>Gordonia</taxon>
    </lineage>
</organism>
<name>A0ABU7M8J7_9ACTN</name>
<dbReference type="InterPro" id="IPR011051">
    <property type="entry name" value="RmlC_Cupin_sf"/>
</dbReference>
<evidence type="ECO:0000313" key="4">
    <source>
        <dbReference type="Proteomes" id="UP001347146"/>
    </source>
</evidence>
<dbReference type="InterPro" id="IPR014710">
    <property type="entry name" value="RmlC-like_jellyroll"/>
</dbReference>
<dbReference type="Gene3D" id="1.10.260.40">
    <property type="entry name" value="lambda repressor-like DNA-binding domains"/>
    <property type="match status" value="1"/>
</dbReference>
<dbReference type="PROSITE" id="PS50943">
    <property type="entry name" value="HTH_CROC1"/>
    <property type="match status" value="1"/>
</dbReference>
<dbReference type="Proteomes" id="UP001347146">
    <property type="component" value="Unassembled WGS sequence"/>
</dbReference>
<sequence length="201" mass="21191">MDDGASALASAIGARVRKERLARQWTLDRLAESAAVSRRMLINVEQGSANPSVGTLLKISDALGLGLPALIAPPEPKEVTVTRSGEGATLWRGDRGGRGVLVAGTLPPNVVELWDWTLSPGDRHDIEAHTAGTMELILVREGVVEVRIGERTVTLGVGDAVTFAGDESHSYSNSASTSARFALTVFEPGVGAQARRKVNDA</sequence>
<dbReference type="SUPFAM" id="SSF51182">
    <property type="entry name" value="RmlC-like cupins"/>
    <property type="match status" value="1"/>
</dbReference>
<dbReference type="Gene3D" id="2.60.120.10">
    <property type="entry name" value="Jelly Rolls"/>
    <property type="match status" value="1"/>
</dbReference>
<dbReference type="PANTHER" id="PTHR46797:SF1">
    <property type="entry name" value="METHYLPHOSPHONATE SYNTHASE"/>
    <property type="match status" value="1"/>
</dbReference>
<keyword evidence="4" id="KW-1185">Reference proteome</keyword>
<dbReference type="RefSeq" id="WP_330431081.1">
    <property type="nucleotide sequence ID" value="NZ_JAZDUF010000001.1"/>
</dbReference>
<comment type="caution">
    <text evidence="3">The sequence shown here is derived from an EMBL/GenBank/DDBJ whole genome shotgun (WGS) entry which is preliminary data.</text>
</comment>
<gene>
    <name evidence="3" type="ORF">VZC37_03860</name>
</gene>
<keyword evidence="1" id="KW-0238">DNA-binding</keyword>
<dbReference type="EMBL" id="JAZDUF010000001">
    <property type="protein sequence ID" value="MEE3849450.1"/>
    <property type="molecule type" value="Genomic_DNA"/>
</dbReference>
<protein>
    <submittedName>
        <fullName evidence="3">XRE family transcriptional regulator</fullName>
    </submittedName>
</protein>
<proteinExistence type="predicted"/>
<feature type="domain" description="HTH cro/C1-type" evidence="2">
    <location>
        <begin position="16"/>
        <end position="70"/>
    </location>
</feature>
<evidence type="ECO:0000313" key="3">
    <source>
        <dbReference type="EMBL" id="MEE3849450.1"/>
    </source>
</evidence>
<evidence type="ECO:0000256" key="1">
    <source>
        <dbReference type="ARBA" id="ARBA00023125"/>
    </source>
</evidence>
<dbReference type="CDD" id="cd00093">
    <property type="entry name" value="HTH_XRE"/>
    <property type="match status" value="1"/>
</dbReference>
<dbReference type="Pfam" id="PF01381">
    <property type="entry name" value="HTH_3"/>
    <property type="match status" value="1"/>
</dbReference>
<evidence type="ECO:0000259" key="2">
    <source>
        <dbReference type="PROSITE" id="PS50943"/>
    </source>
</evidence>
<dbReference type="InterPro" id="IPR050807">
    <property type="entry name" value="TransReg_Diox_bact_type"/>
</dbReference>
<accession>A0ABU7M8J7</accession>
<reference evidence="3 4" key="1">
    <citation type="submission" date="2024-01" db="EMBL/GenBank/DDBJ databases">
        <title>Draft genome sequence of Gordonia sp. LSe1-13.</title>
        <authorList>
            <person name="Suphannarot A."/>
            <person name="Mingma R."/>
        </authorList>
    </citation>
    <scope>NUCLEOTIDE SEQUENCE [LARGE SCALE GENOMIC DNA]</scope>
    <source>
        <strain evidence="3 4">LSe1-13</strain>
    </source>
</reference>
<dbReference type="CDD" id="cd02209">
    <property type="entry name" value="cupin_XRE_C"/>
    <property type="match status" value="1"/>
</dbReference>
<dbReference type="Pfam" id="PF07883">
    <property type="entry name" value="Cupin_2"/>
    <property type="match status" value="1"/>
</dbReference>
<dbReference type="SMART" id="SM00530">
    <property type="entry name" value="HTH_XRE"/>
    <property type="match status" value="1"/>
</dbReference>
<dbReference type="PANTHER" id="PTHR46797">
    <property type="entry name" value="HTH-TYPE TRANSCRIPTIONAL REGULATOR"/>
    <property type="match status" value="1"/>
</dbReference>
<dbReference type="SUPFAM" id="SSF47413">
    <property type="entry name" value="lambda repressor-like DNA-binding domains"/>
    <property type="match status" value="1"/>
</dbReference>
<dbReference type="InterPro" id="IPR013096">
    <property type="entry name" value="Cupin_2"/>
</dbReference>
<dbReference type="InterPro" id="IPR001387">
    <property type="entry name" value="Cro/C1-type_HTH"/>
</dbReference>
<dbReference type="InterPro" id="IPR010982">
    <property type="entry name" value="Lambda_DNA-bd_dom_sf"/>
</dbReference>